<dbReference type="Gene3D" id="4.10.1000.10">
    <property type="entry name" value="Zinc finger, CCCH-type"/>
    <property type="match status" value="1"/>
</dbReference>
<evidence type="ECO:0000256" key="5">
    <source>
        <dbReference type="SAM" id="MobiDB-lite"/>
    </source>
</evidence>
<evidence type="ECO:0000256" key="3">
    <source>
        <dbReference type="ARBA" id="ARBA00022833"/>
    </source>
</evidence>
<evidence type="ECO:0000259" key="6">
    <source>
        <dbReference type="PROSITE" id="PS50103"/>
    </source>
</evidence>
<dbReference type="InterPro" id="IPR036855">
    <property type="entry name" value="Znf_CCCH_sf"/>
</dbReference>
<organism evidence="7 8">
    <name type="scientific">Discina gigas</name>
    <dbReference type="NCBI Taxonomy" id="1032678"/>
    <lineage>
        <taxon>Eukaryota</taxon>
        <taxon>Fungi</taxon>
        <taxon>Dikarya</taxon>
        <taxon>Ascomycota</taxon>
        <taxon>Pezizomycotina</taxon>
        <taxon>Pezizomycetes</taxon>
        <taxon>Pezizales</taxon>
        <taxon>Discinaceae</taxon>
        <taxon>Discina</taxon>
    </lineage>
</organism>
<dbReference type="PROSITE" id="PS50103">
    <property type="entry name" value="ZF_C3H1"/>
    <property type="match status" value="2"/>
</dbReference>
<dbReference type="SUPFAM" id="SSF90229">
    <property type="entry name" value="CCCH zinc finger"/>
    <property type="match status" value="1"/>
</dbReference>
<sequence>MPPKGKDTKGGMKPSVQKTVQDKTFGLKNKKGGKAQKAIAQLQSQVSAGGTPEEKRKAADKAKREAEKIAAEQAKKEVADLFKPVQVQKVPFGVDPKSVVCVYYKNGHCEKGKKCKFSHDLSIERKAMKKNLYEDGRDEETEEQKKKEETMEEWDEEKLRSVVMSKHGNPKTTTDRVCKFFIDAVENGKYGWFWQCPNGGDQCKYKHSLPPGFVLKTKEQRAAEKALMDKSPLATLTLEEFLEARRAEITGALTPVTEETFKKWKAERMSKKEAEEEARRAKEATGRALFEKGDWQNESDSEDEDEGNDDAGFDLDALRKETQALENEGDAPVKVYGG</sequence>
<dbReference type="PANTHER" id="PTHR12681">
    <property type="entry name" value="ZINC FINGER-CONTAINING PROTEIN P48ZNF"/>
    <property type="match status" value="1"/>
</dbReference>
<evidence type="ECO:0000256" key="4">
    <source>
        <dbReference type="PROSITE-ProRule" id="PRU00723"/>
    </source>
</evidence>
<proteinExistence type="predicted"/>
<protein>
    <submittedName>
        <fullName evidence="7">Translation machinery-associated protein 46</fullName>
    </submittedName>
</protein>
<dbReference type="SMART" id="SM00356">
    <property type="entry name" value="ZnF_C3H1"/>
    <property type="match status" value="2"/>
</dbReference>
<feature type="compositionally biased region" description="Acidic residues" evidence="5">
    <location>
        <begin position="297"/>
        <end position="313"/>
    </location>
</feature>
<dbReference type="PANTHER" id="PTHR12681:SF0">
    <property type="entry name" value="ZINC FINGER CCCH DOMAIN-CONTAINING PROTEIN 15"/>
    <property type="match status" value="1"/>
</dbReference>
<dbReference type="Proteomes" id="UP001447188">
    <property type="component" value="Unassembled WGS sequence"/>
</dbReference>
<name>A0ABR3GQZ8_9PEZI</name>
<keyword evidence="1 4" id="KW-0479">Metal-binding</keyword>
<feature type="zinc finger region" description="C3H1-type" evidence="4">
    <location>
        <begin position="172"/>
        <end position="210"/>
    </location>
</feature>
<dbReference type="InterPro" id="IPR032378">
    <property type="entry name" value="ZC3H15/TMA46_C"/>
</dbReference>
<accession>A0ABR3GQZ8</accession>
<feature type="region of interest" description="Disordered" evidence="5">
    <location>
        <begin position="267"/>
        <end position="338"/>
    </location>
</feature>
<dbReference type="Gene3D" id="6.20.400.10">
    <property type="match status" value="1"/>
</dbReference>
<feature type="domain" description="C3H1-type" evidence="6">
    <location>
        <begin position="95"/>
        <end position="122"/>
    </location>
</feature>
<dbReference type="Pfam" id="PF16543">
    <property type="entry name" value="DFRP_C"/>
    <property type="match status" value="1"/>
</dbReference>
<feature type="compositionally biased region" description="Basic and acidic residues" evidence="5">
    <location>
        <begin position="52"/>
        <end position="62"/>
    </location>
</feature>
<feature type="compositionally biased region" description="Basic and acidic residues" evidence="5">
    <location>
        <begin position="267"/>
        <end position="295"/>
    </location>
</feature>
<evidence type="ECO:0000313" key="8">
    <source>
        <dbReference type="Proteomes" id="UP001447188"/>
    </source>
</evidence>
<reference evidence="7 8" key="1">
    <citation type="submission" date="2024-02" db="EMBL/GenBank/DDBJ databases">
        <title>Discinaceae phylogenomics.</title>
        <authorList>
            <person name="Dirks A.C."/>
            <person name="James T.Y."/>
        </authorList>
    </citation>
    <scope>NUCLEOTIDE SEQUENCE [LARGE SCALE GENOMIC DNA]</scope>
    <source>
        <strain evidence="7 8">ACD0624</strain>
    </source>
</reference>
<evidence type="ECO:0000313" key="7">
    <source>
        <dbReference type="EMBL" id="KAL0638353.1"/>
    </source>
</evidence>
<feature type="region of interest" description="Disordered" evidence="5">
    <location>
        <begin position="43"/>
        <end position="62"/>
    </location>
</feature>
<gene>
    <name evidence="7" type="primary">TMA46</name>
    <name evidence="7" type="ORF">Q9L58_002659</name>
</gene>
<feature type="region of interest" description="Disordered" evidence="5">
    <location>
        <begin position="1"/>
        <end position="38"/>
    </location>
</feature>
<feature type="zinc finger region" description="C3H1-type" evidence="4">
    <location>
        <begin position="95"/>
        <end position="122"/>
    </location>
</feature>
<evidence type="ECO:0000256" key="1">
    <source>
        <dbReference type="ARBA" id="ARBA00022723"/>
    </source>
</evidence>
<evidence type="ECO:0000256" key="2">
    <source>
        <dbReference type="ARBA" id="ARBA00022771"/>
    </source>
</evidence>
<dbReference type="EMBL" id="JBBBZM010000023">
    <property type="protein sequence ID" value="KAL0638353.1"/>
    <property type="molecule type" value="Genomic_DNA"/>
</dbReference>
<feature type="domain" description="C3H1-type" evidence="6">
    <location>
        <begin position="172"/>
        <end position="210"/>
    </location>
</feature>
<keyword evidence="8" id="KW-1185">Reference proteome</keyword>
<comment type="caution">
    <text evidence="7">The sequence shown here is derived from an EMBL/GenBank/DDBJ whole genome shotgun (WGS) entry which is preliminary data.</text>
</comment>
<keyword evidence="2 4" id="KW-0863">Zinc-finger</keyword>
<feature type="compositionally biased region" description="Basic and acidic residues" evidence="5">
    <location>
        <begin position="1"/>
        <end position="10"/>
    </location>
</feature>
<dbReference type="InterPro" id="IPR000571">
    <property type="entry name" value="Znf_CCCH"/>
</dbReference>
<keyword evidence="3 4" id="KW-0862">Zinc</keyword>